<proteinExistence type="predicted"/>
<dbReference type="GO" id="GO:0030682">
    <property type="term" value="P:symbiont-mediated perturbation of host defenses"/>
    <property type="evidence" value="ECO:0007669"/>
    <property type="project" value="InterPro"/>
</dbReference>
<feature type="signal peptide" evidence="1">
    <location>
        <begin position="1"/>
        <end position="22"/>
    </location>
</feature>
<dbReference type="EMBL" id="GEDV01007415">
    <property type="protein sequence ID" value="JAP81142.1"/>
    <property type="molecule type" value="Transcribed_RNA"/>
</dbReference>
<dbReference type="InterPro" id="IPR002970">
    <property type="entry name" value="Tick_his-bd"/>
</dbReference>
<dbReference type="GO" id="GO:0043176">
    <property type="term" value="F:amine binding"/>
    <property type="evidence" value="ECO:0007669"/>
    <property type="project" value="InterPro"/>
</dbReference>
<dbReference type="SUPFAM" id="SSF50814">
    <property type="entry name" value="Lipocalins"/>
    <property type="match status" value="1"/>
</dbReference>
<feature type="chain" id="PRO_5007285916" evidence="1">
    <location>
        <begin position="23"/>
        <end position="182"/>
    </location>
</feature>
<dbReference type="AlphaFoldDB" id="A0A131YRH7"/>
<keyword evidence="1" id="KW-0732">Signal</keyword>
<protein>
    <submittedName>
        <fullName evidence="2">Lipocalin</fullName>
    </submittedName>
</protein>
<evidence type="ECO:0000256" key="1">
    <source>
        <dbReference type="SAM" id="SignalP"/>
    </source>
</evidence>
<accession>A0A131YRH7</accession>
<name>A0A131YRH7_RHIAP</name>
<reference evidence="2" key="1">
    <citation type="journal article" date="2016" name="Ticks Tick Borne Dis.">
        <title>De novo assembly and annotation of the salivary gland transcriptome of Rhipicephalus appendiculatus male and female ticks during blood feeding.</title>
        <authorList>
            <person name="de Castro M.H."/>
            <person name="de Klerk D."/>
            <person name="Pienaar R."/>
            <person name="Latif A.A."/>
            <person name="Rees D.J."/>
            <person name="Mans B.J."/>
        </authorList>
    </citation>
    <scope>NUCLEOTIDE SEQUENCE</scope>
    <source>
        <tissue evidence="2">Salivary glands</tissue>
    </source>
</reference>
<organism evidence="2">
    <name type="scientific">Rhipicephalus appendiculatus</name>
    <name type="common">Brown ear tick</name>
    <dbReference type="NCBI Taxonomy" id="34631"/>
    <lineage>
        <taxon>Eukaryota</taxon>
        <taxon>Metazoa</taxon>
        <taxon>Ecdysozoa</taxon>
        <taxon>Arthropoda</taxon>
        <taxon>Chelicerata</taxon>
        <taxon>Arachnida</taxon>
        <taxon>Acari</taxon>
        <taxon>Parasitiformes</taxon>
        <taxon>Ixodida</taxon>
        <taxon>Ixodoidea</taxon>
        <taxon>Ixodidae</taxon>
        <taxon>Rhipicephalinae</taxon>
        <taxon>Rhipicephalus</taxon>
        <taxon>Rhipicephalus</taxon>
    </lineage>
</organism>
<evidence type="ECO:0000313" key="2">
    <source>
        <dbReference type="EMBL" id="JAP81142.1"/>
    </source>
</evidence>
<dbReference type="Gene3D" id="2.40.128.20">
    <property type="match status" value="1"/>
</dbReference>
<dbReference type="Pfam" id="PF02098">
    <property type="entry name" value="His_binding"/>
    <property type="match status" value="1"/>
</dbReference>
<dbReference type="InterPro" id="IPR012674">
    <property type="entry name" value="Calycin"/>
</dbReference>
<sequence length="182" mass="20666">MTIMHRVCVLAIVVGFLELSLAASQGTSDVPDCFKVFENFPFAVGISDVNNDTIYECLTTKRAWLDMDTKTGEYVWLLKGHKHHPRKTIPFYVAEGDSPDTFRFMEGSADAPAKVGQCYYSDYKTCTVVEMPYHGRLCTLWAAETERDKLPQECLEQFRDHCGVGIPLYNKDLCADSEVMNW</sequence>